<organism evidence="5 6">
    <name type="scientific">Ostreobium quekettii</name>
    <dbReference type="NCBI Taxonomy" id="121088"/>
    <lineage>
        <taxon>Eukaryota</taxon>
        <taxon>Viridiplantae</taxon>
        <taxon>Chlorophyta</taxon>
        <taxon>core chlorophytes</taxon>
        <taxon>Ulvophyceae</taxon>
        <taxon>TCBD clade</taxon>
        <taxon>Bryopsidales</taxon>
        <taxon>Ostreobineae</taxon>
        <taxon>Ostreobiaceae</taxon>
        <taxon>Ostreobium</taxon>
    </lineage>
</organism>
<evidence type="ECO:0000313" key="6">
    <source>
        <dbReference type="Proteomes" id="UP000708148"/>
    </source>
</evidence>
<reference evidence="5" key="1">
    <citation type="submission" date="2020-12" db="EMBL/GenBank/DDBJ databases">
        <authorList>
            <person name="Iha C."/>
        </authorList>
    </citation>
    <scope>NUCLEOTIDE SEQUENCE</scope>
</reference>
<dbReference type="PANTHER" id="PTHR11527">
    <property type="entry name" value="HEAT-SHOCK PROTEIN 20 FAMILY MEMBER"/>
    <property type="match status" value="1"/>
</dbReference>
<gene>
    <name evidence="5" type="ORF">OSTQU699_LOCUS5091</name>
</gene>
<dbReference type="EMBL" id="CAJHUC010001101">
    <property type="protein sequence ID" value="CAD7699732.1"/>
    <property type="molecule type" value="Genomic_DNA"/>
</dbReference>
<dbReference type="CDD" id="cd06464">
    <property type="entry name" value="ACD_sHsps-like"/>
    <property type="match status" value="1"/>
</dbReference>
<accession>A0A8S1IX94</accession>
<evidence type="ECO:0000256" key="2">
    <source>
        <dbReference type="PROSITE-ProRule" id="PRU00285"/>
    </source>
</evidence>
<dbReference type="Gene3D" id="2.60.40.790">
    <property type="match status" value="1"/>
</dbReference>
<evidence type="ECO:0000259" key="4">
    <source>
        <dbReference type="PROSITE" id="PS01031"/>
    </source>
</evidence>
<dbReference type="PROSITE" id="PS01031">
    <property type="entry name" value="SHSP"/>
    <property type="match status" value="1"/>
</dbReference>
<dbReference type="OrthoDB" id="539111at2759"/>
<proteinExistence type="inferred from homology"/>
<dbReference type="Pfam" id="PF00011">
    <property type="entry name" value="HSP20"/>
    <property type="match status" value="1"/>
</dbReference>
<comment type="caution">
    <text evidence="5">The sequence shown here is derived from an EMBL/GenBank/DDBJ whole genome shotgun (WGS) entry which is preliminary data.</text>
</comment>
<dbReference type="Proteomes" id="UP000708148">
    <property type="component" value="Unassembled WGS sequence"/>
</dbReference>
<feature type="domain" description="SHSP" evidence="4">
    <location>
        <begin position="34"/>
        <end position="149"/>
    </location>
</feature>
<dbReference type="InterPro" id="IPR002068">
    <property type="entry name" value="A-crystallin/Hsp20_dom"/>
</dbReference>
<comment type="similarity">
    <text evidence="2 3">Belongs to the small heat shock protein (HSP20) family.</text>
</comment>
<dbReference type="SUPFAM" id="SSF49764">
    <property type="entry name" value="HSP20-like chaperones"/>
    <property type="match status" value="1"/>
</dbReference>
<evidence type="ECO:0000256" key="1">
    <source>
        <dbReference type="ARBA" id="ARBA00023016"/>
    </source>
</evidence>
<dbReference type="InterPro" id="IPR031107">
    <property type="entry name" value="Small_HSP"/>
</dbReference>
<evidence type="ECO:0000256" key="3">
    <source>
        <dbReference type="RuleBase" id="RU003616"/>
    </source>
</evidence>
<name>A0A8S1IX94_9CHLO</name>
<keyword evidence="1" id="KW-0346">Stress response</keyword>
<evidence type="ECO:0000313" key="5">
    <source>
        <dbReference type="EMBL" id="CAD7699732.1"/>
    </source>
</evidence>
<dbReference type="InterPro" id="IPR008978">
    <property type="entry name" value="HSP20-like_chaperone"/>
</dbReference>
<protein>
    <recommendedName>
        <fullName evidence="4">SHSP domain-containing protein</fullName>
    </recommendedName>
</protein>
<dbReference type="AlphaFoldDB" id="A0A8S1IX94"/>
<keyword evidence="6" id="KW-1185">Reference proteome</keyword>
<sequence>MALCRAAFPDVFDGLMGLTPVMGSSLWRDGFIDNGERSRTFPTDVVERDDAFELTTDVPGMEPGDIMVEVKEGVLVVKGERKEATEGKDEEGRVVRQERRHRRFERRFRLGEVADREGVSARLERGVLTVTVPKREAPKPRRVEVVEASGAEE</sequence>